<dbReference type="GO" id="GO:0005094">
    <property type="term" value="F:Rho GDP-dissociation inhibitor activity"/>
    <property type="evidence" value="ECO:0007669"/>
    <property type="project" value="InterPro"/>
</dbReference>
<name>A0A9W7DXL6_9STRA</name>
<comment type="caution">
    <text evidence="6">The sequence shown here is derived from an EMBL/GenBank/DDBJ whole genome shotgun (WGS) entry which is preliminary data.</text>
</comment>
<dbReference type="GO" id="GO:0005096">
    <property type="term" value="F:GTPase activator activity"/>
    <property type="evidence" value="ECO:0007669"/>
    <property type="project" value="UniProtKB-KW"/>
</dbReference>
<dbReference type="Gene3D" id="2.70.50.30">
    <property type="entry name" value="Coagulation Factor XIII, subunit A, domain 1"/>
    <property type="match status" value="1"/>
</dbReference>
<sequence>SQEAAAAALDAEKARRVAVASAEASALASSRSALAASAMKMMDIEQERRSSLKRPPASLAKERGVLEELQDEVDESTDVAEVEDAKGLGASPAAKVNISDKASANVGDIMSRDAGDESLRKYKESLLGKAAKGDLGDTSDPRKVVVTEFRVVFEDKKVPDVVYDLSTDSGVAQMQGGGLQIKEGSGFKFELSFRVNHEILTGLKFVNRTRKGIFGQTDTLVIGSFAPATDPYKFVFPRYGFNYAPSGMMYRGSYKATDKFVDSDGNHHLSYDYKVQITR</sequence>
<keyword evidence="7" id="KW-1185">Reference proteome</keyword>
<evidence type="ECO:0000313" key="6">
    <source>
        <dbReference type="EMBL" id="GMH60244.1"/>
    </source>
</evidence>
<organism evidence="6 7">
    <name type="scientific">Triparma retinervis</name>
    <dbReference type="NCBI Taxonomy" id="2557542"/>
    <lineage>
        <taxon>Eukaryota</taxon>
        <taxon>Sar</taxon>
        <taxon>Stramenopiles</taxon>
        <taxon>Ochrophyta</taxon>
        <taxon>Bolidophyceae</taxon>
        <taxon>Parmales</taxon>
        <taxon>Triparmaceae</taxon>
        <taxon>Triparma</taxon>
    </lineage>
</organism>
<gene>
    <name evidence="6" type="ORF">TrRE_jg8902</name>
</gene>
<evidence type="ECO:0000256" key="2">
    <source>
        <dbReference type="ARBA" id="ARBA00009758"/>
    </source>
</evidence>
<comment type="subcellular location">
    <subcellularLocation>
        <location evidence="1">Cytoplasm</location>
    </subcellularLocation>
</comment>
<dbReference type="AlphaFoldDB" id="A0A9W7DXL6"/>
<comment type="similarity">
    <text evidence="2">Belongs to the Rho GDI family.</text>
</comment>
<feature type="non-terminal residue" evidence="6">
    <location>
        <position position="1"/>
    </location>
</feature>
<keyword evidence="4" id="KW-0963">Cytoplasm</keyword>
<protein>
    <submittedName>
        <fullName evidence="6">Uncharacterized protein</fullName>
    </submittedName>
</protein>
<dbReference type="InterPro" id="IPR024792">
    <property type="entry name" value="RhoGDI_dom_sf"/>
</dbReference>
<dbReference type="InterPro" id="IPR014756">
    <property type="entry name" value="Ig_E-set"/>
</dbReference>
<dbReference type="GO" id="GO:0007266">
    <property type="term" value="P:Rho protein signal transduction"/>
    <property type="evidence" value="ECO:0007669"/>
    <property type="project" value="InterPro"/>
</dbReference>
<accession>A0A9W7DXL6</accession>
<dbReference type="PANTHER" id="PTHR10980:SF3">
    <property type="entry name" value="LD16419P"/>
    <property type="match status" value="1"/>
</dbReference>
<evidence type="ECO:0000256" key="5">
    <source>
        <dbReference type="SAM" id="MobiDB-lite"/>
    </source>
</evidence>
<dbReference type="GO" id="GO:0005829">
    <property type="term" value="C:cytosol"/>
    <property type="evidence" value="ECO:0007669"/>
    <property type="project" value="TreeGrafter"/>
</dbReference>
<dbReference type="GO" id="GO:0016020">
    <property type="term" value="C:membrane"/>
    <property type="evidence" value="ECO:0007669"/>
    <property type="project" value="TreeGrafter"/>
</dbReference>
<evidence type="ECO:0000313" key="7">
    <source>
        <dbReference type="Proteomes" id="UP001165082"/>
    </source>
</evidence>
<dbReference type="SUPFAM" id="SSF81296">
    <property type="entry name" value="E set domains"/>
    <property type="match status" value="1"/>
</dbReference>
<evidence type="ECO:0000256" key="1">
    <source>
        <dbReference type="ARBA" id="ARBA00004496"/>
    </source>
</evidence>
<feature type="region of interest" description="Disordered" evidence="5">
    <location>
        <begin position="44"/>
        <end position="64"/>
    </location>
</feature>
<dbReference type="PANTHER" id="PTHR10980">
    <property type="entry name" value="RHO GDP-DISSOCIATION INHIBITOR"/>
    <property type="match status" value="1"/>
</dbReference>
<dbReference type="EMBL" id="BRXZ01006405">
    <property type="protein sequence ID" value="GMH60244.1"/>
    <property type="molecule type" value="Genomic_DNA"/>
</dbReference>
<evidence type="ECO:0000256" key="3">
    <source>
        <dbReference type="ARBA" id="ARBA00022468"/>
    </source>
</evidence>
<dbReference type="Pfam" id="PF02115">
    <property type="entry name" value="Rho_GDI"/>
    <property type="match status" value="1"/>
</dbReference>
<proteinExistence type="inferred from homology"/>
<keyword evidence="3" id="KW-0343">GTPase activation</keyword>
<dbReference type="FunFam" id="2.70.50.30:FF:000004">
    <property type="entry name" value="Rho GDP-dissociation inhibitor 1"/>
    <property type="match status" value="1"/>
</dbReference>
<dbReference type="Proteomes" id="UP001165082">
    <property type="component" value="Unassembled WGS sequence"/>
</dbReference>
<reference evidence="6" key="1">
    <citation type="submission" date="2022-07" db="EMBL/GenBank/DDBJ databases">
        <title>Genome analysis of Parmales, a sister group of diatoms, reveals the evolutionary specialization of diatoms from phago-mixotrophs to photoautotrophs.</title>
        <authorList>
            <person name="Ban H."/>
            <person name="Sato S."/>
            <person name="Yoshikawa S."/>
            <person name="Kazumasa Y."/>
            <person name="Nakamura Y."/>
            <person name="Ichinomiya M."/>
            <person name="Saitoh K."/>
            <person name="Sato N."/>
            <person name="Blanc-Mathieu R."/>
            <person name="Endo H."/>
            <person name="Kuwata A."/>
            <person name="Ogata H."/>
        </authorList>
    </citation>
    <scope>NUCLEOTIDE SEQUENCE</scope>
</reference>
<evidence type="ECO:0000256" key="4">
    <source>
        <dbReference type="ARBA" id="ARBA00022490"/>
    </source>
</evidence>
<dbReference type="InterPro" id="IPR000406">
    <property type="entry name" value="Rho_GDI"/>
</dbReference>
<dbReference type="OrthoDB" id="1683373at2759"/>